<sequence length="704" mass="78875">MEEPRQPESLSSCRNVSDVAYYVRNKVELCIQNYMSLEVTSKYLEKTYQISKSVTHIVWEQLREENPVFFINFEFRCQTALQMRLFNDMLTKQAVRMFEDGLNDICDASPSVKAFLPQQHPERVRLMETLASKTKLSSASLAMPNANGPSVAQSQNPYDQHNQVLNPASFAMPIPSGPSAAQWQVPNEQLYEHLYASRLPLSDANGPSVTQLPIPYEQQDQHLYTTNLPLPYANGPSVTQLPIPNNQQDQHLYTTSLPLPVPSMTQLPIPNDQQNQPHQDPSSAYNGNSLGDPAFEPADTEDWMLLLDPKFADLGVLPPLPPEDTTNPWPSSSDDLPYTDPMPEDFSAFELGGDILEGMHPNERQQHLNGQYQPHWQQQQQQQNLQVEGSNGLANGEITDELLCNNFDITQSMQMDTIVHQQQAGGVNPHHLESEALNNRDSEATLVMQPSEQPQHQNGHYQPQQNVPVETVQYGGRSNGVVNGESSDQQFCNNFDKNHSKRMLSTSVVDEQQVGRVKRHQPESEALNNPNNGDGTQTNQQRSPEARATSRFKTNAKIGSFETLSNSKLIKTESNSETLRISKRSSRERTSMQPPSTSTRSCMHLISCEEDFINKNSYVLSHIGEIKLFFAVYNKESNKPSTSSSVTRACDPCGDYKVMGRWVDLIGPGSGWALFWPAHTKLGVEAWFLSEGSGVVFLRVGETA</sequence>
<comment type="caution">
    <text evidence="2">The sequence shown here is derived from an EMBL/GenBank/DDBJ whole genome shotgun (WGS) entry which is preliminary data.</text>
</comment>
<feature type="compositionally biased region" description="Polar residues" evidence="1">
    <location>
        <begin position="147"/>
        <end position="161"/>
    </location>
</feature>
<feature type="region of interest" description="Disordered" evidence="1">
    <location>
        <begin position="572"/>
        <end position="599"/>
    </location>
</feature>
<accession>A0ABQ7DHK8</accession>
<evidence type="ECO:0000313" key="2">
    <source>
        <dbReference type="EMBL" id="KAF3576770.1"/>
    </source>
</evidence>
<dbReference type="NCBIfam" id="TIGR01589">
    <property type="entry name" value="A_thal_3526"/>
    <property type="match status" value="1"/>
</dbReference>
<dbReference type="InterPro" id="IPR006476">
    <property type="entry name" value="CHP01589_pln"/>
</dbReference>
<organism evidence="2 3">
    <name type="scientific">Brassica cretica</name>
    <name type="common">Mustard</name>
    <dbReference type="NCBI Taxonomy" id="69181"/>
    <lineage>
        <taxon>Eukaryota</taxon>
        <taxon>Viridiplantae</taxon>
        <taxon>Streptophyta</taxon>
        <taxon>Embryophyta</taxon>
        <taxon>Tracheophyta</taxon>
        <taxon>Spermatophyta</taxon>
        <taxon>Magnoliopsida</taxon>
        <taxon>eudicotyledons</taxon>
        <taxon>Gunneridae</taxon>
        <taxon>Pentapetalae</taxon>
        <taxon>rosids</taxon>
        <taxon>malvids</taxon>
        <taxon>Brassicales</taxon>
        <taxon>Brassicaceae</taxon>
        <taxon>Brassiceae</taxon>
        <taxon>Brassica</taxon>
    </lineage>
</organism>
<evidence type="ECO:0000313" key="3">
    <source>
        <dbReference type="Proteomes" id="UP000266723"/>
    </source>
</evidence>
<evidence type="ECO:0000256" key="1">
    <source>
        <dbReference type="SAM" id="MobiDB-lite"/>
    </source>
</evidence>
<keyword evidence="3" id="KW-1185">Reference proteome</keyword>
<feature type="region of interest" description="Disordered" evidence="1">
    <location>
        <begin position="141"/>
        <end position="161"/>
    </location>
</feature>
<protein>
    <submittedName>
        <fullName evidence="2">Uncharacterized protein</fullName>
    </submittedName>
</protein>
<feature type="compositionally biased region" description="Polar residues" evidence="1">
    <location>
        <begin position="480"/>
        <end position="495"/>
    </location>
</feature>
<name>A0ABQ7DHK8_BRACR</name>
<reference evidence="2 3" key="1">
    <citation type="journal article" date="2020" name="BMC Genomics">
        <title>Intraspecific diversification of the crop wild relative Brassica cretica Lam. using demographic model selection.</title>
        <authorList>
            <person name="Kioukis A."/>
            <person name="Michalopoulou V.A."/>
            <person name="Briers L."/>
            <person name="Pirintsos S."/>
            <person name="Studholme D.J."/>
            <person name="Pavlidis P."/>
            <person name="Sarris P.F."/>
        </authorList>
    </citation>
    <scope>NUCLEOTIDE SEQUENCE [LARGE SCALE GENOMIC DNA]</scope>
    <source>
        <strain evidence="3">cv. PFS-1207/04</strain>
    </source>
</reference>
<dbReference type="Pfam" id="PF09713">
    <property type="entry name" value="A_thal_3526"/>
    <property type="match status" value="1"/>
</dbReference>
<dbReference type="Proteomes" id="UP000266723">
    <property type="component" value="Unassembled WGS sequence"/>
</dbReference>
<feature type="compositionally biased region" description="Polar residues" evidence="1">
    <location>
        <begin position="526"/>
        <end position="543"/>
    </location>
</feature>
<feature type="region of interest" description="Disordered" evidence="1">
    <location>
        <begin position="474"/>
        <end position="553"/>
    </location>
</feature>
<gene>
    <name evidence="2" type="ORF">DY000_02035783</name>
</gene>
<feature type="region of interest" description="Disordered" evidence="1">
    <location>
        <begin position="256"/>
        <end position="297"/>
    </location>
</feature>
<dbReference type="EMBL" id="QGKV02000649">
    <property type="protein sequence ID" value="KAF3576770.1"/>
    <property type="molecule type" value="Genomic_DNA"/>
</dbReference>
<proteinExistence type="predicted"/>
<feature type="compositionally biased region" description="Low complexity" evidence="1">
    <location>
        <begin position="268"/>
        <end position="281"/>
    </location>
</feature>